<dbReference type="HAMAP" id="MF_00046">
    <property type="entry name" value="MurC"/>
    <property type="match status" value="1"/>
</dbReference>
<dbReference type="Gene3D" id="3.90.190.20">
    <property type="entry name" value="Mur ligase, C-terminal domain"/>
    <property type="match status" value="1"/>
</dbReference>
<evidence type="ECO:0000259" key="17">
    <source>
        <dbReference type="Pfam" id="PF08245"/>
    </source>
</evidence>
<evidence type="ECO:0000256" key="11">
    <source>
        <dbReference type="ARBA" id="ARBA00023306"/>
    </source>
</evidence>
<feature type="domain" description="Mur ligase central" evidence="17">
    <location>
        <begin position="114"/>
        <end position="288"/>
    </location>
</feature>
<keyword evidence="5 14" id="KW-0436">Ligase</keyword>
<evidence type="ECO:0000256" key="5">
    <source>
        <dbReference type="ARBA" id="ARBA00022598"/>
    </source>
</evidence>
<dbReference type="HOGENOM" id="CLU_028104_2_2_10"/>
<dbReference type="InterPro" id="IPR050061">
    <property type="entry name" value="MurCDEF_pg_biosynth"/>
</dbReference>
<keyword evidence="19" id="KW-1185">Reference proteome</keyword>
<sequence>MALALASIKKIYFVGIGGIGMSALARYFNYLGAQVLGYDKTETALTKKLVEEGMHIHYTEQADQIPADVDLAVYTPAIPAKNSELQYFQAAATPLLKRSELLGLISRERRSIAVAGTHGKTSTSSILTHLLRAGGIDCTAFLGGIANNLGSNFVAGSSDWVVLEADEFDRSFLHLRPEIGIITSTDADHLDIYGEHTQLLDSFNEFAGLCSKQLFLAQGTEVKQQDLSAKVAHYSASQSADYQASRIRAQAPNFVFDAQLAEHFWEDLNFSLPGRHNVENALAAIAVALELGLSEEQIRQGLRSFRGIWRRFEWVVKQPNKVFIDDYAHHPTELKAAIRTARSLFPKRKLVGIFQPHLFSRTRDFMDGFAAALDGLDQLYLLDIYPAREEPIKGVDSAAILARMQLSEKELVSQAELLAKLAQEPPALLLSLGAGDIGALVPKIAEEIYHKTE</sequence>
<dbReference type="InterPro" id="IPR000713">
    <property type="entry name" value="Mur_ligase_N"/>
</dbReference>
<keyword evidence="11 14" id="KW-0131">Cell cycle</keyword>
<dbReference type="Proteomes" id="UP000007519">
    <property type="component" value="Chromosome"/>
</dbReference>
<dbReference type="PANTHER" id="PTHR43445">
    <property type="entry name" value="UDP-N-ACETYLMURAMATE--L-ALANINE LIGASE-RELATED"/>
    <property type="match status" value="1"/>
</dbReference>
<evidence type="ECO:0000256" key="6">
    <source>
        <dbReference type="ARBA" id="ARBA00022618"/>
    </source>
</evidence>
<dbReference type="GO" id="GO:0009252">
    <property type="term" value="P:peptidoglycan biosynthetic process"/>
    <property type="evidence" value="ECO:0007669"/>
    <property type="project" value="UniProtKB-UniRule"/>
</dbReference>
<evidence type="ECO:0000313" key="18">
    <source>
        <dbReference type="EMBL" id="AFC23621.1"/>
    </source>
</evidence>
<dbReference type="GO" id="GO:0008360">
    <property type="term" value="P:regulation of cell shape"/>
    <property type="evidence" value="ECO:0007669"/>
    <property type="project" value="UniProtKB-KW"/>
</dbReference>
<keyword evidence="6 14" id="KW-0132">Cell division</keyword>
<dbReference type="InterPro" id="IPR036565">
    <property type="entry name" value="Mur-like_cat_sf"/>
</dbReference>
<evidence type="ECO:0000256" key="10">
    <source>
        <dbReference type="ARBA" id="ARBA00022984"/>
    </source>
</evidence>
<keyword evidence="10 14" id="KW-0573">Peptidoglycan synthesis</keyword>
<dbReference type="GO" id="GO:0005524">
    <property type="term" value="F:ATP binding"/>
    <property type="evidence" value="ECO:0007669"/>
    <property type="project" value="UniProtKB-UniRule"/>
</dbReference>
<name>H6L2G3_SAPGL</name>
<dbReference type="OrthoDB" id="9804126at2"/>
<evidence type="ECO:0000256" key="12">
    <source>
        <dbReference type="ARBA" id="ARBA00023316"/>
    </source>
</evidence>
<feature type="binding site" evidence="14">
    <location>
        <begin position="116"/>
        <end position="122"/>
    </location>
    <ligand>
        <name>ATP</name>
        <dbReference type="ChEBI" id="CHEBI:30616"/>
    </ligand>
</feature>
<dbReference type="EC" id="6.3.2.8" evidence="3 14"/>
<keyword evidence="8 14" id="KW-0067">ATP-binding</keyword>
<comment type="subcellular location">
    <subcellularLocation>
        <location evidence="1 14">Cytoplasm</location>
    </subcellularLocation>
</comment>
<accession>H6L2G3</accession>
<evidence type="ECO:0000256" key="7">
    <source>
        <dbReference type="ARBA" id="ARBA00022741"/>
    </source>
</evidence>
<dbReference type="Gene3D" id="3.40.50.720">
    <property type="entry name" value="NAD(P)-binding Rossmann-like Domain"/>
    <property type="match status" value="1"/>
</dbReference>
<dbReference type="InterPro" id="IPR036615">
    <property type="entry name" value="Mur_ligase_C_dom_sf"/>
</dbReference>
<organism evidence="18 19">
    <name type="scientific">Saprospira grandis (strain Lewin)</name>
    <dbReference type="NCBI Taxonomy" id="984262"/>
    <lineage>
        <taxon>Bacteria</taxon>
        <taxon>Pseudomonadati</taxon>
        <taxon>Bacteroidota</taxon>
        <taxon>Saprospiria</taxon>
        <taxon>Saprospirales</taxon>
        <taxon>Saprospiraceae</taxon>
        <taxon>Saprospira</taxon>
    </lineage>
</organism>
<dbReference type="InterPro" id="IPR005758">
    <property type="entry name" value="UDP-N-AcMur_Ala_ligase_MurC"/>
</dbReference>
<dbReference type="eggNOG" id="COG0773">
    <property type="taxonomic scope" value="Bacteria"/>
</dbReference>
<evidence type="ECO:0000256" key="9">
    <source>
        <dbReference type="ARBA" id="ARBA00022960"/>
    </source>
</evidence>
<evidence type="ECO:0000259" key="16">
    <source>
        <dbReference type="Pfam" id="PF02875"/>
    </source>
</evidence>
<evidence type="ECO:0000256" key="3">
    <source>
        <dbReference type="ARBA" id="ARBA00012211"/>
    </source>
</evidence>
<dbReference type="RefSeq" id="WP_015691272.1">
    <property type="nucleotide sequence ID" value="NC_016940.1"/>
</dbReference>
<gene>
    <name evidence="14 18" type="primary">murC</name>
    <name evidence="18" type="ordered locus">SGRA_0885</name>
</gene>
<evidence type="ECO:0000259" key="15">
    <source>
        <dbReference type="Pfam" id="PF01225"/>
    </source>
</evidence>
<protein>
    <recommendedName>
        <fullName evidence="3 14">UDP-N-acetylmuramate--L-alanine ligase</fullName>
        <ecNumber evidence="3 14">6.3.2.8</ecNumber>
    </recommendedName>
    <alternativeName>
        <fullName evidence="14">UDP-N-acetylmuramoyl-L-alanine synthetase</fullName>
    </alternativeName>
</protein>
<dbReference type="AlphaFoldDB" id="H6L2G3"/>
<evidence type="ECO:0000256" key="14">
    <source>
        <dbReference type="HAMAP-Rule" id="MF_00046"/>
    </source>
</evidence>
<keyword evidence="7 14" id="KW-0547">Nucleotide-binding</keyword>
<keyword evidence="9 14" id="KW-0133">Cell shape</keyword>
<dbReference type="SUPFAM" id="SSF53623">
    <property type="entry name" value="MurD-like peptide ligases, catalytic domain"/>
    <property type="match status" value="1"/>
</dbReference>
<dbReference type="InterPro" id="IPR004101">
    <property type="entry name" value="Mur_ligase_C"/>
</dbReference>
<dbReference type="InterPro" id="IPR013221">
    <property type="entry name" value="Mur_ligase_cen"/>
</dbReference>
<evidence type="ECO:0000256" key="8">
    <source>
        <dbReference type="ARBA" id="ARBA00022840"/>
    </source>
</evidence>
<dbReference type="GO" id="GO:0071555">
    <property type="term" value="P:cell wall organization"/>
    <property type="evidence" value="ECO:0007669"/>
    <property type="project" value="UniProtKB-KW"/>
</dbReference>
<keyword evidence="4 14" id="KW-0963">Cytoplasm</keyword>
<dbReference type="STRING" id="984262.SGRA_0885"/>
<dbReference type="KEGG" id="sgn:SGRA_0885"/>
<dbReference type="SUPFAM" id="SSF53244">
    <property type="entry name" value="MurD-like peptide ligases, peptide-binding domain"/>
    <property type="match status" value="1"/>
</dbReference>
<dbReference type="GO" id="GO:0051301">
    <property type="term" value="P:cell division"/>
    <property type="evidence" value="ECO:0007669"/>
    <property type="project" value="UniProtKB-KW"/>
</dbReference>
<reference evidence="18 19" key="1">
    <citation type="journal article" date="2012" name="Stand. Genomic Sci.">
        <title>Complete genome sequencing and analysis of Saprospira grandis str. Lewin, a predatory marine bacterium.</title>
        <authorList>
            <person name="Saw J.H."/>
            <person name="Yuryev A."/>
            <person name="Kanbe M."/>
            <person name="Hou S."/>
            <person name="Young A.G."/>
            <person name="Aizawa S."/>
            <person name="Alam M."/>
        </authorList>
    </citation>
    <scope>NUCLEOTIDE SEQUENCE [LARGE SCALE GENOMIC DNA]</scope>
    <source>
        <strain evidence="18 19">Lewin</strain>
    </source>
</reference>
<dbReference type="Pfam" id="PF01225">
    <property type="entry name" value="Mur_ligase"/>
    <property type="match status" value="1"/>
</dbReference>
<dbReference type="Pfam" id="PF08245">
    <property type="entry name" value="Mur_ligase_M"/>
    <property type="match status" value="1"/>
</dbReference>
<evidence type="ECO:0000313" key="19">
    <source>
        <dbReference type="Proteomes" id="UP000007519"/>
    </source>
</evidence>
<comment type="function">
    <text evidence="14">Cell wall formation.</text>
</comment>
<dbReference type="Gene3D" id="3.40.1190.10">
    <property type="entry name" value="Mur-like, catalytic domain"/>
    <property type="match status" value="1"/>
</dbReference>
<comment type="catalytic activity">
    <reaction evidence="13 14">
        <text>UDP-N-acetyl-alpha-D-muramate + L-alanine + ATP = UDP-N-acetyl-alpha-D-muramoyl-L-alanine + ADP + phosphate + H(+)</text>
        <dbReference type="Rhea" id="RHEA:23372"/>
        <dbReference type="ChEBI" id="CHEBI:15378"/>
        <dbReference type="ChEBI" id="CHEBI:30616"/>
        <dbReference type="ChEBI" id="CHEBI:43474"/>
        <dbReference type="ChEBI" id="CHEBI:57972"/>
        <dbReference type="ChEBI" id="CHEBI:70757"/>
        <dbReference type="ChEBI" id="CHEBI:83898"/>
        <dbReference type="ChEBI" id="CHEBI:456216"/>
        <dbReference type="EC" id="6.3.2.8"/>
    </reaction>
</comment>
<proteinExistence type="inferred from homology"/>
<feature type="domain" description="Mur ligase N-terminal catalytic" evidence="15">
    <location>
        <begin position="10"/>
        <end position="109"/>
    </location>
</feature>
<comment type="similarity">
    <text evidence="14">Belongs to the MurCDEF family.</text>
</comment>
<evidence type="ECO:0000256" key="13">
    <source>
        <dbReference type="ARBA" id="ARBA00047833"/>
    </source>
</evidence>
<dbReference type="PANTHER" id="PTHR43445:SF3">
    <property type="entry name" value="UDP-N-ACETYLMURAMATE--L-ALANINE LIGASE"/>
    <property type="match status" value="1"/>
</dbReference>
<evidence type="ECO:0000256" key="2">
    <source>
        <dbReference type="ARBA" id="ARBA00004752"/>
    </source>
</evidence>
<keyword evidence="12 14" id="KW-0961">Cell wall biogenesis/degradation</keyword>
<dbReference type="UniPathway" id="UPA00219"/>
<dbReference type="Pfam" id="PF02875">
    <property type="entry name" value="Mur_ligase_C"/>
    <property type="match status" value="1"/>
</dbReference>
<evidence type="ECO:0000256" key="4">
    <source>
        <dbReference type="ARBA" id="ARBA00022490"/>
    </source>
</evidence>
<dbReference type="EMBL" id="CP002831">
    <property type="protein sequence ID" value="AFC23621.1"/>
    <property type="molecule type" value="Genomic_DNA"/>
</dbReference>
<evidence type="ECO:0000256" key="1">
    <source>
        <dbReference type="ARBA" id="ARBA00004496"/>
    </source>
</evidence>
<dbReference type="NCBIfam" id="TIGR01082">
    <property type="entry name" value="murC"/>
    <property type="match status" value="1"/>
</dbReference>
<feature type="domain" description="Mur ligase C-terminal" evidence="16">
    <location>
        <begin position="310"/>
        <end position="419"/>
    </location>
</feature>
<dbReference type="GO" id="GO:0005737">
    <property type="term" value="C:cytoplasm"/>
    <property type="evidence" value="ECO:0007669"/>
    <property type="project" value="UniProtKB-SubCell"/>
</dbReference>
<dbReference type="SUPFAM" id="SSF51984">
    <property type="entry name" value="MurCD N-terminal domain"/>
    <property type="match status" value="1"/>
</dbReference>
<dbReference type="GO" id="GO:0008763">
    <property type="term" value="F:UDP-N-acetylmuramate-L-alanine ligase activity"/>
    <property type="evidence" value="ECO:0007669"/>
    <property type="project" value="UniProtKB-UniRule"/>
</dbReference>
<comment type="pathway">
    <text evidence="2 14">Cell wall biogenesis; peptidoglycan biosynthesis.</text>
</comment>